<dbReference type="CDD" id="cd08276">
    <property type="entry name" value="MDR7"/>
    <property type="match status" value="1"/>
</dbReference>
<dbReference type="Pfam" id="PF08240">
    <property type="entry name" value="ADH_N"/>
    <property type="match status" value="1"/>
</dbReference>
<gene>
    <name evidence="2" type="ORF">K493DRAFT_323018</name>
</gene>
<dbReference type="SUPFAM" id="SSF50129">
    <property type="entry name" value="GroES-like"/>
    <property type="match status" value="1"/>
</dbReference>
<dbReference type="PANTHER" id="PTHR45033">
    <property type="match status" value="1"/>
</dbReference>
<feature type="domain" description="Enoyl reductase (ER)" evidence="1">
    <location>
        <begin position="16"/>
        <end position="344"/>
    </location>
</feature>
<sequence length="347" mass="37773">MSDNNKQIVFRSTEGKNYTDIKPFEEPIPEVSKHEILVKIKAVSLNYRDLIVSNGKYPFGIKDHVVPCSDGAGEVVKIGSAVRNIKVGDRVVFTFDPTALYGVQKDWNNGLGSPVDGVLQQYKTSLEDGVIKLPSDTHLSWGEAAAMVCTGVTAWNALYGGARFTAGQSVLLLGTGGVSITTLILARAAGATTIITSSSDEKLKYVKEKFGADHTINYRDHPDWEKEVLKLTSGQGVDYIIENGGSGTLLKSIASVKRGGNIALIGFLSEPKEYFDVVVPLMDKMATARGIAVGNKQLFEELVQFVHAKKLHMPVEKEFSFTEENVHEAFSLLEGQSHIGKIVINVD</sequence>
<evidence type="ECO:0000313" key="2">
    <source>
        <dbReference type="EMBL" id="ORY03870.1"/>
    </source>
</evidence>
<dbReference type="InterPro" id="IPR013149">
    <property type="entry name" value="ADH-like_C"/>
</dbReference>
<dbReference type="Gene3D" id="3.90.180.10">
    <property type="entry name" value="Medium-chain alcohol dehydrogenases, catalytic domain"/>
    <property type="match status" value="1"/>
</dbReference>
<dbReference type="InterPro" id="IPR020843">
    <property type="entry name" value="ER"/>
</dbReference>
<protein>
    <submittedName>
        <fullName evidence="2">Putative zinc-type alcohol dehydrogenase-like protein</fullName>
    </submittedName>
</protein>
<name>A0A1Y1Z0P6_9FUNG</name>
<organism evidence="2 3">
    <name type="scientific">Basidiobolus meristosporus CBS 931.73</name>
    <dbReference type="NCBI Taxonomy" id="1314790"/>
    <lineage>
        <taxon>Eukaryota</taxon>
        <taxon>Fungi</taxon>
        <taxon>Fungi incertae sedis</taxon>
        <taxon>Zoopagomycota</taxon>
        <taxon>Entomophthoromycotina</taxon>
        <taxon>Basidiobolomycetes</taxon>
        <taxon>Basidiobolales</taxon>
        <taxon>Basidiobolaceae</taxon>
        <taxon>Basidiobolus</taxon>
    </lineage>
</organism>
<dbReference type="Proteomes" id="UP000193498">
    <property type="component" value="Unassembled WGS sequence"/>
</dbReference>
<dbReference type="SUPFAM" id="SSF51735">
    <property type="entry name" value="NAD(P)-binding Rossmann-fold domains"/>
    <property type="match status" value="1"/>
</dbReference>
<dbReference type="InterPro" id="IPR036291">
    <property type="entry name" value="NAD(P)-bd_dom_sf"/>
</dbReference>
<dbReference type="Pfam" id="PF00107">
    <property type="entry name" value="ADH_zinc_N"/>
    <property type="match status" value="1"/>
</dbReference>
<dbReference type="InterPro" id="IPR011032">
    <property type="entry name" value="GroES-like_sf"/>
</dbReference>
<dbReference type="InParanoid" id="A0A1Y1Z0P6"/>
<evidence type="ECO:0000259" key="1">
    <source>
        <dbReference type="SMART" id="SM00829"/>
    </source>
</evidence>
<dbReference type="GO" id="GO:0016491">
    <property type="term" value="F:oxidoreductase activity"/>
    <property type="evidence" value="ECO:0007669"/>
    <property type="project" value="InterPro"/>
</dbReference>
<dbReference type="EMBL" id="MCFE01000041">
    <property type="protein sequence ID" value="ORY03870.1"/>
    <property type="molecule type" value="Genomic_DNA"/>
</dbReference>
<dbReference type="Gene3D" id="3.40.50.720">
    <property type="entry name" value="NAD(P)-binding Rossmann-like Domain"/>
    <property type="match status" value="1"/>
</dbReference>
<evidence type="ECO:0000313" key="3">
    <source>
        <dbReference type="Proteomes" id="UP000193498"/>
    </source>
</evidence>
<keyword evidence="3" id="KW-1185">Reference proteome</keyword>
<dbReference type="InterPro" id="IPR052711">
    <property type="entry name" value="Zinc_ADH-like"/>
</dbReference>
<reference evidence="2 3" key="1">
    <citation type="submission" date="2016-07" db="EMBL/GenBank/DDBJ databases">
        <title>Pervasive Adenine N6-methylation of Active Genes in Fungi.</title>
        <authorList>
            <consortium name="DOE Joint Genome Institute"/>
            <person name="Mondo S.J."/>
            <person name="Dannebaum R.O."/>
            <person name="Kuo R.C."/>
            <person name="Labutti K."/>
            <person name="Haridas S."/>
            <person name="Kuo A."/>
            <person name="Salamov A."/>
            <person name="Ahrendt S.R."/>
            <person name="Lipzen A."/>
            <person name="Sullivan W."/>
            <person name="Andreopoulos W.B."/>
            <person name="Clum A."/>
            <person name="Lindquist E."/>
            <person name="Daum C."/>
            <person name="Ramamoorthy G.K."/>
            <person name="Gryganskyi A."/>
            <person name="Culley D."/>
            <person name="Magnuson J.K."/>
            <person name="James T.Y."/>
            <person name="O'Malley M.A."/>
            <person name="Stajich J.E."/>
            <person name="Spatafora J.W."/>
            <person name="Visel A."/>
            <person name="Grigoriev I.V."/>
        </authorList>
    </citation>
    <scope>NUCLEOTIDE SEQUENCE [LARGE SCALE GENOMIC DNA]</scope>
    <source>
        <strain evidence="2 3">CBS 931.73</strain>
    </source>
</reference>
<accession>A0A1Y1Z0P6</accession>
<proteinExistence type="predicted"/>
<dbReference type="InterPro" id="IPR013154">
    <property type="entry name" value="ADH-like_N"/>
</dbReference>
<dbReference type="STRING" id="1314790.A0A1Y1Z0P6"/>
<dbReference type="PANTHER" id="PTHR45033:SF2">
    <property type="entry name" value="ZINC-TYPE ALCOHOL DEHYDROGENASE-LIKE PROTEIN C1773.06C"/>
    <property type="match status" value="1"/>
</dbReference>
<dbReference type="AlphaFoldDB" id="A0A1Y1Z0P6"/>
<dbReference type="OrthoDB" id="3509362at2759"/>
<dbReference type="SMART" id="SM00829">
    <property type="entry name" value="PKS_ER"/>
    <property type="match status" value="1"/>
</dbReference>
<comment type="caution">
    <text evidence="2">The sequence shown here is derived from an EMBL/GenBank/DDBJ whole genome shotgun (WGS) entry which is preliminary data.</text>
</comment>